<keyword evidence="2" id="KW-0812">Transmembrane</keyword>
<reference evidence="3 4" key="1">
    <citation type="submission" date="2015-02" db="EMBL/GenBank/DDBJ databases">
        <title>Draft genome sequence of Aspergillus parasiticus SU-1.</title>
        <authorList>
            <person name="Yu J."/>
            <person name="Fedorova N."/>
            <person name="Yin Y."/>
            <person name="Losada L."/>
            <person name="Zafar N."/>
            <person name="Taujale R."/>
            <person name="Ehrlich K.C."/>
            <person name="Bhatnagar D."/>
            <person name="Cleveland T.E."/>
            <person name="Bennett J.W."/>
            <person name="Nierman W.C."/>
        </authorList>
    </citation>
    <scope>NUCLEOTIDE SEQUENCE [LARGE SCALE GENOMIC DNA]</scope>
    <source>
        <strain evidence="4">ATCC 56775 / NRRL 5862 / SRRC 143 / SU-1</strain>
    </source>
</reference>
<feature type="region of interest" description="Disordered" evidence="1">
    <location>
        <begin position="1"/>
        <end position="29"/>
    </location>
</feature>
<evidence type="ECO:0000256" key="2">
    <source>
        <dbReference type="SAM" id="Phobius"/>
    </source>
</evidence>
<dbReference type="PANTHER" id="PTHR37544:SF1">
    <property type="entry name" value="PHOSPHORIBOSYLAMINOIMIDAZOLE-SUCCINOCARBOXAMIDE SYNTHASE"/>
    <property type="match status" value="1"/>
</dbReference>
<organism evidence="3 4">
    <name type="scientific">Aspergillus parasiticus (strain ATCC 56775 / NRRL 5862 / SRRC 143 / SU-1)</name>
    <dbReference type="NCBI Taxonomy" id="1403190"/>
    <lineage>
        <taxon>Eukaryota</taxon>
        <taxon>Fungi</taxon>
        <taxon>Dikarya</taxon>
        <taxon>Ascomycota</taxon>
        <taxon>Pezizomycotina</taxon>
        <taxon>Eurotiomycetes</taxon>
        <taxon>Eurotiomycetidae</taxon>
        <taxon>Eurotiales</taxon>
        <taxon>Aspergillaceae</taxon>
        <taxon>Aspergillus</taxon>
        <taxon>Aspergillus subgen. Circumdati</taxon>
    </lineage>
</organism>
<dbReference type="InterPro" id="IPR021840">
    <property type="entry name" value="DUF3433"/>
</dbReference>
<accession>A0A0F0IK85</accession>
<feature type="transmembrane region" description="Helical" evidence="2">
    <location>
        <begin position="80"/>
        <end position="99"/>
    </location>
</feature>
<feature type="compositionally biased region" description="Basic and acidic residues" evidence="1">
    <location>
        <begin position="18"/>
        <end position="29"/>
    </location>
</feature>
<feature type="transmembrane region" description="Helical" evidence="2">
    <location>
        <begin position="609"/>
        <end position="629"/>
    </location>
</feature>
<dbReference type="Proteomes" id="UP000033540">
    <property type="component" value="Unassembled WGS sequence"/>
</dbReference>
<proteinExistence type="predicted"/>
<feature type="transmembrane region" description="Helical" evidence="2">
    <location>
        <begin position="714"/>
        <end position="737"/>
    </location>
</feature>
<feature type="transmembrane region" description="Helical" evidence="2">
    <location>
        <begin position="496"/>
        <end position="518"/>
    </location>
</feature>
<dbReference type="OrthoDB" id="5332281at2759"/>
<dbReference type="EMBL" id="JZEE01000051">
    <property type="protein sequence ID" value="KJK68214.1"/>
    <property type="molecule type" value="Genomic_DNA"/>
</dbReference>
<evidence type="ECO:0000256" key="1">
    <source>
        <dbReference type="SAM" id="MobiDB-lite"/>
    </source>
</evidence>
<feature type="transmembrane region" description="Helical" evidence="2">
    <location>
        <begin position="39"/>
        <end position="60"/>
    </location>
</feature>
<gene>
    <name evidence="3" type="ORF">P875_00076251</name>
</gene>
<comment type="caution">
    <text evidence="3">The sequence shown here is derived from an EMBL/GenBank/DDBJ whole genome shotgun (WGS) entry which is preliminary data.</text>
</comment>
<dbReference type="AlphaFoldDB" id="A0A0F0IK85"/>
<name>A0A0F0IK85_ASPPU</name>
<keyword evidence="2" id="KW-0472">Membrane</keyword>
<dbReference type="PANTHER" id="PTHR37544">
    <property type="entry name" value="SPRAY-RELATED"/>
    <property type="match status" value="1"/>
</dbReference>
<feature type="transmembrane region" description="Helical" evidence="2">
    <location>
        <begin position="649"/>
        <end position="666"/>
    </location>
</feature>
<feature type="transmembrane region" description="Helical" evidence="2">
    <location>
        <begin position="148"/>
        <end position="173"/>
    </location>
</feature>
<dbReference type="STRING" id="1403190.A0A0F0IK85"/>
<keyword evidence="2" id="KW-1133">Transmembrane helix</keyword>
<sequence length="1160" mass="126451">MDAEQNQRKPFLSSMDRPISDNNEKPRGAKDQFQMWTPIILHPFVLIAFAILFAIFLAVTEVLYQYSNKHQGLSTSDQKYHYLWTYAPTAVFLIVAGFWGQVEYRSKQLAPWHSMNQRLRPASQSLLLDYITPWNVISMFRSMKNKHWAVGLSVLGSLLITLLTVFSTGLFMLDSVRLQNIPTTLKASAQFNSGGYDSKMVDGVPALSVAGAGRFNLSYPTGTTDQYAFSPFNASNTDLGTNTVITGKVDLFSAHLECEQGKLANWTTYDITADGTSGPGFLQPSSDLTLSSPSCSTNPFQASLFAIPSHNSTAADVFFENCTGNGQTGSRIIFASARLWTAGPKYAISDMYPVFCKPTYTISKGLISLFASNQSVARLLPLANETSRSNAIPGIGSSEIIASLNSSLVGAEKPVSLFPTGNTSISHLGTLYRLANMSSPFDAESLFEPSSFQNISIGAYQSIVAQIARQHFMTPADSQFTGTYSATKQRLMVRELSVRAMEAILAALILVVAVMLVCRPVRSTPRDPGPLSGLAAILSRSSHLTDRLDGTLNKKNMKARLTGGLYVGEVTNQNGEKTFRIETKYPGNNDSQPADTDVTISWWHSISRWWQIVSILLPILIIAGLEAAYQESHRHDGLGNITSDGYIQYVWVYIPALVMLLVRIFTNGIHSSSMILQPYLELKRGAATASSLMENHLSKITLYSFCCALFKKQFVLAASALSVIIAPILTIAVSGLYSTQDATVSRPVSIMASDSFNEYGGPAHGDETGSPLIGSLIVARNMSYPAWTHGELITPILREDTLTDLDGDIPYQPSNKTSDDSALLHLTIPALRVNANCTALPREKISLKQFPAGGSSKWELQMHFGPDCRAYSGTTMTVQSDNPNATQTVFGQFTDYIAFFGDCPPMAVLYGTLTPNNSTSGVHGFTCKPYVNQVEANATFAYPGLQIQSMTVDESTMKPFPGFTVPGFTSSMPNITNSAGNKAFDSFFSIMMSNQGTLNTSDIVNPDAMSSVINATQHLYRVLIAQYLNVDARTAPTASIPYNGTLSDPTRVRLVQSEISTRILEGCLAAMTICSLIAVFGTRTRKILPINPCSIAGATTLLAGSDILKSDIFPPGSEWYNDKEMTRRGIFNGLIFGLGWWDRKRYGIDIGKPAETLSDG</sequence>
<evidence type="ECO:0000313" key="3">
    <source>
        <dbReference type="EMBL" id="KJK68214.1"/>
    </source>
</evidence>
<dbReference type="Pfam" id="PF11915">
    <property type="entry name" value="DUF3433"/>
    <property type="match status" value="2"/>
</dbReference>
<protein>
    <submittedName>
        <fullName evidence="3">Uncharacterized protein</fullName>
    </submittedName>
</protein>
<evidence type="ECO:0000313" key="4">
    <source>
        <dbReference type="Proteomes" id="UP000033540"/>
    </source>
</evidence>